<dbReference type="SUPFAM" id="SSF54909">
    <property type="entry name" value="Dimeric alpha+beta barrel"/>
    <property type="match status" value="1"/>
</dbReference>
<dbReference type="KEGG" id="smer:DU99_01980"/>
<dbReference type="Proteomes" id="UP000429484">
    <property type="component" value="Unassembled WGS sequence"/>
</dbReference>
<dbReference type="InterPro" id="IPR011008">
    <property type="entry name" value="Dimeric_a/b-barrel"/>
</dbReference>
<evidence type="ECO:0000256" key="1">
    <source>
        <dbReference type="ARBA" id="ARBA00007689"/>
    </source>
</evidence>
<feature type="domain" description="YCII-related" evidence="2">
    <location>
        <begin position="1"/>
        <end position="114"/>
    </location>
</feature>
<dbReference type="Gene3D" id="3.30.70.1060">
    <property type="entry name" value="Dimeric alpha+beta barrel"/>
    <property type="match status" value="1"/>
</dbReference>
<protein>
    <submittedName>
        <fullName evidence="3">YciI family protein</fullName>
    </submittedName>
</protein>
<organism evidence="3 4">
    <name type="scientific">Rhizobium meliloti</name>
    <name type="common">Ensifer meliloti</name>
    <name type="synonym">Sinorhizobium meliloti</name>
    <dbReference type="NCBI Taxonomy" id="382"/>
    <lineage>
        <taxon>Bacteria</taxon>
        <taxon>Pseudomonadati</taxon>
        <taxon>Pseudomonadota</taxon>
        <taxon>Alphaproteobacteria</taxon>
        <taxon>Hyphomicrobiales</taxon>
        <taxon>Rhizobiaceae</taxon>
        <taxon>Sinorhizobium/Ensifer group</taxon>
        <taxon>Sinorhizobium</taxon>
    </lineage>
</organism>
<comment type="caution">
    <text evidence="3">The sequence shown here is derived from an EMBL/GenBank/DDBJ whole genome shotgun (WGS) entry which is preliminary data.</text>
</comment>
<proteinExistence type="inferred from homology"/>
<dbReference type="SMR" id="A0A220MTM5"/>
<dbReference type="PANTHER" id="PTHR35174">
    <property type="entry name" value="BLL7171 PROTEIN-RELATED"/>
    <property type="match status" value="1"/>
</dbReference>
<dbReference type="EMBL" id="WISR01000197">
    <property type="protein sequence ID" value="MQW35727.1"/>
    <property type="molecule type" value="Genomic_DNA"/>
</dbReference>
<dbReference type="AlphaFoldDB" id="A0A220MTM5"/>
<dbReference type="Pfam" id="PF03795">
    <property type="entry name" value="YCII"/>
    <property type="match status" value="1"/>
</dbReference>
<dbReference type="PANTHER" id="PTHR35174:SF3">
    <property type="entry name" value="BLL7171 PROTEIN"/>
    <property type="match status" value="1"/>
</dbReference>
<dbReference type="OMA" id="VVWSWSK"/>
<gene>
    <name evidence="3" type="ORF">GHK53_23905</name>
</gene>
<accession>A0A220MTM5</accession>
<sequence>MLYAVLCYNDESVTSAWSKEEDERVMRDLSAVQRKYVEAGKLGPVARLVPTTAAATLRHSAGETIVMDGPFAETKEQLLGFYLIDCASLDEALDFARDLSNANPSTGSYEVRPLALYKPGELPS</sequence>
<dbReference type="RefSeq" id="WP_003527752.1">
    <property type="nucleotide sequence ID" value="NZ_BJNJ01000003.1"/>
</dbReference>
<comment type="similarity">
    <text evidence="1">Belongs to the YciI family.</text>
</comment>
<dbReference type="InterPro" id="IPR005545">
    <property type="entry name" value="YCII"/>
</dbReference>
<name>A0A220MTM5_RHIML</name>
<evidence type="ECO:0000313" key="3">
    <source>
        <dbReference type="EMBL" id="MQW35727.1"/>
    </source>
</evidence>
<evidence type="ECO:0000259" key="2">
    <source>
        <dbReference type="Pfam" id="PF03795"/>
    </source>
</evidence>
<evidence type="ECO:0000313" key="4">
    <source>
        <dbReference type="Proteomes" id="UP000429484"/>
    </source>
</evidence>
<reference evidence="3 4" key="1">
    <citation type="journal article" date="2013" name="Genome Biol.">
        <title>Comparative genomics of the core and accessory genomes of 48 Sinorhizobium strains comprising five genospecies.</title>
        <authorList>
            <person name="Sugawara M."/>
            <person name="Epstein B."/>
            <person name="Badgley B.D."/>
            <person name="Unno T."/>
            <person name="Xu L."/>
            <person name="Reese J."/>
            <person name="Gyaneshwar P."/>
            <person name="Denny R."/>
            <person name="Mudge J."/>
            <person name="Bharti A.K."/>
            <person name="Farmer A.D."/>
            <person name="May G.D."/>
            <person name="Woodward J.E."/>
            <person name="Medigue C."/>
            <person name="Vallenet D."/>
            <person name="Lajus A."/>
            <person name="Rouy Z."/>
            <person name="Martinez-Vaz B."/>
            <person name="Tiffin P."/>
            <person name="Young N.D."/>
            <person name="Sadowsky M.J."/>
        </authorList>
    </citation>
    <scope>NUCLEOTIDE SEQUENCE [LARGE SCALE GENOMIC DNA]</scope>
    <source>
        <strain evidence="3 4">N6B1</strain>
    </source>
</reference>